<dbReference type="InterPro" id="IPR014858">
    <property type="entry name" value="BrxB"/>
</dbReference>
<dbReference type="AlphaFoldDB" id="A0A1F6CTB9"/>
<sequence>MPDATEHLFSILSQADFLSMKGLANEVPIFIYTYEPHEEDALQRVVNNLASRLRAKGITLAVVDLFDLFLDQLEEEKRLDRIVEMEAYMGKQKLLELLGNLADPQSRLIPRLMQRMGGDDIRLTLLTGVGRVFPFLRTHTILESLQPAMMPHPVVMFFPGHYTQENGIGSQLRLFGSIPSPPLYRPYYRAFNLAHYRLS</sequence>
<organism evidence="1 2">
    <name type="scientific">Handelsmanbacteria sp. (strain RIFCSPLOWO2_12_FULL_64_10)</name>
    <dbReference type="NCBI Taxonomy" id="1817868"/>
    <lineage>
        <taxon>Bacteria</taxon>
        <taxon>Candidatus Handelsmaniibacteriota</taxon>
    </lineage>
</organism>
<accession>A0A1F6CTB9</accession>
<proteinExistence type="predicted"/>
<gene>
    <name evidence="1" type="ORF">A3F84_09090</name>
</gene>
<name>A0A1F6CTB9_HANXR</name>
<protein>
    <recommendedName>
        <fullName evidence="3">DUF1788 domain-containing protein</fullName>
    </recommendedName>
</protein>
<evidence type="ECO:0000313" key="1">
    <source>
        <dbReference type="EMBL" id="OGG52261.1"/>
    </source>
</evidence>
<dbReference type="Pfam" id="PF08747">
    <property type="entry name" value="BrxB"/>
    <property type="match status" value="1"/>
</dbReference>
<comment type="caution">
    <text evidence="1">The sequence shown here is derived from an EMBL/GenBank/DDBJ whole genome shotgun (WGS) entry which is preliminary data.</text>
</comment>
<dbReference type="EMBL" id="MFKF01000149">
    <property type="protein sequence ID" value="OGG52261.1"/>
    <property type="molecule type" value="Genomic_DNA"/>
</dbReference>
<reference evidence="1 2" key="1">
    <citation type="journal article" date="2016" name="Nat. Commun.">
        <title>Thousands of microbial genomes shed light on interconnected biogeochemical processes in an aquifer system.</title>
        <authorList>
            <person name="Anantharaman K."/>
            <person name="Brown C.T."/>
            <person name="Hug L.A."/>
            <person name="Sharon I."/>
            <person name="Castelle C.J."/>
            <person name="Probst A.J."/>
            <person name="Thomas B.C."/>
            <person name="Singh A."/>
            <person name="Wilkins M.J."/>
            <person name="Karaoz U."/>
            <person name="Brodie E.L."/>
            <person name="Williams K.H."/>
            <person name="Hubbard S.S."/>
            <person name="Banfield J.F."/>
        </authorList>
    </citation>
    <scope>NUCLEOTIDE SEQUENCE [LARGE SCALE GENOMIC DNA]</scope>
    <source>
        <strain evidence="2">RIFCSPLOWO2_12_FULL_64_10</strain>
    </source>
</reference>
<evidence type="ECO:0000313" key="2">
    <source>
        <dbReference type="Proteomes" id="UP000178606"/>
    </source>
</evidence>
<evidence type="ECO:0008006" key="3">
    <source>
        <dbReference type="Google" id="ProtNLM"/>
    </source>
</evidence>
<dbReference type="Proteomes" id="UP000178606">
    <property type="component" value="Unassembled WGS sequence"/>
</dbReference>